<protein>
    <submittedName>
        <fullName evidence="1">Uncharacterized protein</fullName>
    </submittedName>
</protein>
<sequence>MIHGGLKDELSWLPEAKVILVVASFVAKCETTMNAAVHTSTTHQPNLAFFSRPPLHMVGTQLPAVKSKESDFDTTRHVTRETYKENYPKVPECCKQKMQRTNGESGCVSVG</sequence>
<reference evidence="1 2" key="1">
    <citation type="submission" date="2019-05" db="EMBL/GenBank/DDBJ databases">
        <title>Another draft genome of Portunus trituberculatus and its Hox gene families provides insights of decapod evolution.</title>
        <authorList>
            <person name="Jeong J.-H."/>
            <person name="Song I."/>
            <person name="Kim S."/>
            <person name="Choi T."/>
            <person name="Kim D."/>
            <person name="Ryu S."/>
            <person name="Kim W."/>
        </authorList>
    </citation>
    <scope>NUCLEOTIDE SEQUENCE [LARGE SCALE GENOMIC DNA]</scope>
    <source>
        <tissue evidence="1">Muscle</tissue>
    </source>
</reference>
<dbReference type="EMBL" id="VSRR010005937">
    <property type="protein sequence ID" value="MPC43670.1"/>
    <property type="molecule type" value="Genomic_DNA"/>
</dbReference>
<evidence type="ECO:0000313" key="1">
    <source>
        <dbReference type="EMBL" id="MPC43670.1"/>
    </source>
</evidence>
<organism evidence="1 2">
    <name type="scientific">Portunus trituberculatus</name>
    <name type="common">Swimming crab</name>
    <name type="synonym">Neptunus trituberculatus</name>
    <dbReference type="NCBI Taxonomy" id="210409"/>
    <lineage>
        <taxon>Eukaryota</taxon>
        <taxon>Metazoa</taxon>
        <taxon>Ecdysozoa</taxon>
        <taxon>Arthropoda</taxon>
        <taxon>Crustacea</taxon>
        <taxon>Multicrustacea</taxon>
        <taxon>Malacostraca</taxon>
        <taxon>Eumalacostraca</taxon>
        <taxon>Eucarida</taxon>
        <taxon>Decapoda</taxon>
        <taxon>Pleocyemata</taxon>
        <taxon>Brachyura</taxon>
        <taxon>Eubrachyura</taxon>
        <taxon>Portunoidea</taxon>
        <taxon>Portunidae</taxon>
        <taxon>Portuninae</taxon>
        <taxon>Portunus</taxon>
    </lineage>
</organism>
<name>A0A5B7F7U5_PORTR</name>
<comment type="caution">
    <text evidence="1">The sequence shown here is derived from an EMBL/GenBank/DDBJ whole genome shotgun (WGS) entry which is preliminary data.</text>
</comment>
<proteinExistence type="predicted"/>
<gene>
    <name evidence="1" type="ORF">E2C01_037322</name>
</gene>
<dbReference type="Proteomes" id="UP000324222">
    <property type="component" value="Unassembled WGS sequence"/>
</dbReference>
<accession>A0A5B7F7U5</accession>
<dbReference type="AlphaFoldDB" id="A0A5B7F7U5"/>
<keyword evidence="2" id="KW-1185">Reference proteome</keyword>
<evidence type="ECO:0000313" key="2">
    <source>
        <dbReference type="Proteomes" id="UP000324222"/>
    </source>
</evidence>